<keyword evidence="3 6" id="KW-0274">FAD</keyword>
<dbReference type="Pfam" id="PF00743">
    <property type="entry name" value="FMO-like"/>
    <property type="match status" value="1"/>
</dbReference>
<comment type="similarity">
    <text evidence="1 6">Belongs to the FMO family.</text>
</comment>
<proteinExistence type="inferred from homology"/>
<dbReference type="STRING" id="218851.A0A2G5E3N3"/>
<dbReference type="InterPro" id="IPR020946">
    <property type="entry name" value="Flavin_mOase-like"/>
</dbReference>
<protein>
    <recommendedName>
        <fullName evidence="6">Flavin-containing monooxygenase</fullName>
        <ecNumber evidence="6">1.-.-.-</ecNumber>
    </recommendedName>
</protein>
<dbReference type="GO" id="GO:0050660">
    <property type="term" value="F:flavin adenine dinucleotide binding"/>
    <property type="evidence" value="ECO:0007669"/>
    <property type="project" value="InterPro"/>
</dbReference>
<keyword evidence="6" id="KW-0503">Monooxygenase</keyword>
<dbReference type="FunCoup" id="A0A2G5E3N3">
    <property type="interactions" value="625"/>
</dbReference>
<evidence type="ECO:0000313" key="7">
    <source>
        <dbReference type="EMBL" id="PIA50147.1"/>
    </source>
</evidence>
<dbReference type="SUPFAM" id="SSF51905">
    <property type="entry name" value="FAD/NAD(P)-binding domain"/>
    <property type="match status" value="2"/>
</dbReference>
<gene>
    <name evidence="7" type="ORF">AQUCO_01300705v1</name>
</gene>
<evidence type="ECO:0000256" key="4">
    <source>
        <dbReference type="ARBA" id="ARBA00022857"/>
    </source>
</evidence>
<dbReference type="AlphaFoldDB" id="A0A2G5E3N3"/>
<dbReference type="InterPro" id="IPR050346">
    <property type="entry name" value="FMO-like"/>
</dbReference>
<comment type="cofactor">
    <cofactor evidence="6">
        <name>FAD</name>
        <dbReference type="ChEBI" id="CHEBI:57692"/>
    </cofactor>
</comment>
<dbReference type="GO" id="GO:0004499">
    <property type="term" value="F:N,N-dimethylaniline monooxygenase activity"/>
    <property type="evidence" value="ECO:0007669"/>
    <property type="project" value="InterPro"/>
</dbReference>
<keyword evidence="8" id="KW-1185">Reference proteome</keyword>
<dbReference type="InterPro" id="IPR036188">
    <property type="entry name" value="FAD/NAD-bd_sf"/>
</dbReference>
<evidence type="ECO:0000256" key="6">
    <source>
        <dbReference type="RuleBase" id="RU361177"/>
    </source>
</evidence>
<dbReference type="GO" id="GO:0050661">
    <property type="term" value="F:NADP binding"/>
    <property type="evidence" value="ECO:0007669"/>
    <property type="project" value="InterPro"/>
</dbReference>
<dbReference type="Proteomes" id="UP000230069">
    <property type="component" value="Unassembled WGS sequence"/>
</dbReference>
<dbReference type="PIRSF" id="PIRSF000332">
    <property type="entry name" value="FMO"/>
    <property type="match status" value="1"/>
</dbReference>
<dbReference type="EC" id="1.-.-.-" evidence="6"/>
<evidence type="ECO:0000256" key="2">
    <source>
        <dbReference type="ARBA" id="ARBA00022630"/>
    </source>
</evidence>
<keyword evidence="4" id="KW-0521">NADP</keyword>
<dbReference type="InterPro" id="IPR000960">
    <property type="entry name" value="Flavin_mOase"/>
</dbReference>
<keyword evidence="5 6" id="KW-0560">Oxidoreductase</keyword>
<evidence type="ECO:0000256" key="5">
    <source>
        <dbReference type="ARBA" id="ARBA00023002"/>
    </source>
</evidence>
<evidence type="ECO:0000313" key="8">
    <source>
        <dbReference type="Proteomes" id="UP000230069"/>
    </source>
</evidence>
<reference evidence="7 8" key="1">
    <citation type="submission" date="2017-09" db="EMBL/GenBank/DDBJ databases">
        <title>WGS assembly of Aquilegia coerulea Goldsmith.</title>
        <authorList>
            <person name="Hodges S."/>
            <person name="Kramer E."/>
            <person name="Nordborg M."/>
            <person name="Tomkins J."/>
            <person name="Borevitz J."/>
            <person name="Derieg N."/>
            <person name="Yan J."/>
            <person name="Mihaltcheva S."/>
            <person name="Hayes R.D."/>
            <person name="Rokhsar D."/>
        </authorList>
    </citation>
    <scope>NUCLEOTIDE SEQUENCE [LARGE SCALE GENOMIC DNA]</scope>
    <source>
        <strain evidence="8">cv. Goldsmith</strain>
    </source>
</reference>
<dbReference type="InParanoid" id="A0A2G5E3N3"/>
<organism evidence="7 8">
    <name type="scientific">Aquilegia coerulea</name>
    <name type="common">Rocky mountain columbine</name>
    <dbReference type="NCBI Taxonomy" id="218851"/>
    <lineage>
        <taxon>Eukaryota</taxon>
        <taxon>Viridiplantae</taxon>
        <taxon>Streptophyta</taxon>
        <taxon>Embryophyta</taxon>
        <taxon>Tracheophyta</taxon>
        <taxon>Spermatophyta</taxon>
        <taxon>Magnoliopsida</taxon>
        <taxon>Ranunculales</taxon>
        <taxon>Ranunculaceae</taxon>
        <taxon>Thalictroideae</taxon>
        <taxon>Aquilegia</taxon>
    </lineage>
</organism>
<evidence type="ECO:0000256" key="1">
    <source>
        <dbReference type="ARBA" id="ARBA00009183"/>
    </source>
</evidence>
<keyword evidence="2 6" id="KW-0285">Flavoprotein</keyword>
<dbReference type="FunFam" id="3.50.50.60:FF:000099">
    <property type="entry name" value="Flavin-containing monooxygenase"/>
    <property type="match status" value="1"/>
</dbReference>
<dbReference type="OrthoDB" id="66881at2759"/>
<sequence>MQPQIAPSKNSYKVAVIGAGASGLVAARELRREDHQVVVFERNNRIGGVWVYDRTIESDPLSIDPSRTIVHTSLYDSLRTNLPREAMGFRDYPFVAKDGKQRDTRRFPGHKEVLHYLEDFTSEFKLSELIRFETEVVHVGLVEEEAEGKWIVRSRGKNIIVEDEEVYDAVVVCNGHNTKPCVAEIPGIDVWPGKQLHSHNYRVPELFSNKVVVLIGSSMSAVDISREIARVAKEVHISSRSVTNKLLTNHFDFNYLWLHSMVKSAHEDGSVVFEDGSSVTADVILHCTGYTYDFPFLDSCSIVNVDDNRVGPLYKHVFPPQLAPSISFIGIPWKVVPFPLYELQSKWVAHILSGKVSLPSQENMMSDVQAFYSKFEADGGPKRYTHNVVDYQFEYYDCLAAQCGVPLPEEWRNQMLFATMMRLVAQPETYRDEWEDENLILQAHEDFAQYIPQANK</sequence>
<dbReference type="PANTHER" id="PTHR23023">
    <property type="entry name" value="DIMETHYLANILINE MONOOXYGENASE"/>
    <property type="match status" value="1"/>
</dbReference>
<dbReference type="Gene3D" id="3.50.50.60">
    <property type="entry name" value="FAD/NAD(P)-binding domain"/>
    <property type="match status" value="2"/>
</dbReference>
<dbReference type="EMBL" id="KZ305030">
    <property type="protein sequence ID" value="PIA50147.1"/>
    <property type="molecule type" value="Genomic_DNA"/>
</dbReference>
<evidence type="ECO:0000256" key="3">
    <source>
        <dbReference type="ARBA" id="ARBA00022827"/>
    </source>
</evidence>
<name>A0A2G5E3N3_AQUCA</name>
<dbReference type="PRINTS" id="PR00370">
    <property type="entry name" value="FMOXYGENASE"/>
</dbReference>
<accession>A0A2G5E3N3</accession>